<proteinExistence type="predicted"/>
<dbReference type="Proteomes" id="UP001055811">
    <property type="component" value="Linkage Group LG02"/>
</dbReference>
<keyword evidence="2" id="KW-1185">Reference proteome</keyword>
<name>A0ACB9GB99_CICIN</name>
<gene>
    <name evidence="1" type="ORF">L2E82_10730</name>
</gene>
<protein>
    <submittedName>
        <fullName evidence="1">Uncharacterized protein</fullName>
    </submittedName>
</protein>
<sequence>MISGRLWSQEQDNTKNNTRLPILDGKNLSRLTVKQSWISDVSPPSPTPFVTSLPGDSITDVWTYLESSYGYLTTQSGSSVAVKGEIGGGE</sequence>
<evidence type="ECO:0000313" key="1">
    <source>
        <dbReference type="EMBL" id="KAI3780742.1"/>
    </source>
</evidence>
<organism evidence="1 2">
    <name type="scientific">Cichorium intybus</name>
    <name type="common">Chicory</name>
    <dbReference type="NCBI Taxonomy" id="13427"/>
    <lineage>
        <taxon>Eukaryota</taxon>
        <taxon>Viridiplantae</taxon>
        <taxon>Streptophyta</taxon>
        <taxon>Embryophyta</taxon>
        <taxon>Tracheophyta</taxon>
        <taxon>Spermatophyta</taxon>
        <taxon>Magnoliopsida</taxon>
        <taxon>eudicotyledons</taxon>
        <taxon>Gunneridae</taxon>
        <taxon>Pentapetalae</taxon>
        <taxon>asterids</taxon>
        <taxon>campanulids</taxon>
        <taxon>Asterales</taxon>
        <taxon>Asteraceae</taxon>
        <taxon>Cichorioideae</taxon>
        <taxon>Cichorieae</taxon>
        <taxon>Cichoriinae</taxon>
        <taxon>Cichorium</taxon>
    </lineage>
</organism>
<comment type="caution">
    <text evidence="1">The sequence shown here is derived from an EMBL/GenBank/DDBJ whole genome shotgun (WGS) entry which is preliminary data.</text>
</comment>
<reference evidence="1 2" key="2">
    <citation type="journal article" date="2022" name="Mol. Ecol. Resour.">
        <title>The genomes of chicory, endive, great burdock and yacon provide insights into Asteraceae paleo-polyploidization history and plant inulin production.</title>
        <authorList>
            <person name="Fan W."/>
            <person name="Wang S."/>
            <person name="Wang H."/>
            <person name="Wang A."/>
            <person name="Jiang F."/>
            <person name="Liu H."/>
            <person name="Zhao H."/>
            <person name="Xu D."/>
            <person name="Zhang Y."/>
        </authorList>
    </citation>
    <scope>NUCLEOTIDE SEQUENCE [LARGE SCALE GENOMIC DNA]</scope>
    <source>
        <strain evidence="2">cv. Punajuju</strain>
        <tissue evidence="1">Leaves</tissue>
    </source>
</reference>
<evidence type="ECO:0000313" key="2">
    <source>
        <dbReference type="Proteomes" id="UP001055811"/>
    </source>
</evidence>
<accession>A0ACB9GB99</accession>
<reference evidence="2" key="1">
    <citation type="journal article" date="2022" name="Mol. Ecol. Resour.">
        <title>The genomes of chicory, endive, great burdock and yacon provide insights into Asteraceae palaeo-polyploidization history and plant inulin production.</title>
        <authorList>
            <person name="Fan W."/>
            <person name="Wang S."/>
            <person name="Wang H."/>
            <person name="Wang A."/>
            <person name="Jiang F."/>
            <person name="Liu H."/>
            <person name="Zhao H."/>
            <person name="Xu D."/>
            <person name="Zhang Y."/>
        </authorList>
    </citation>
    <scope>NUCLEOTIDE SEQUENCE [LARGE SCALE GENOMIC DNA]</scope>
    <source>
        <strain evidence="2">cv. Punajuju</strain>
    </source>
</reference>
<dbReference type="EMBL" id="CM042010">
    <property type="protein sequence ID" value="KAI3780742.1"/>
    <property type="molecule type" value="Genomic_DNA"/>
</dbReference>